<dbReference type="FunFam" id="2.60.40.790:FF:000013">
    <property type="entry name" value="Very-long-chain (3R)-3-hydroxyacyl-CoA dehydratase"/>
    <property type="match status" value="1"/>
</dbReference>
<dbReference type="AlphaFoldDB" id="A0A4P9Y2J3"/>
<evidence type="ECO:0000313" key="4">
    <source>
        <dbReference type="EMBL" id="RKP13098.1"/>
    </source>
</evidence>
<evidence type="ECO:0000259" key="3">
    <source>
        <dbReference type="PROSITE" id="PS51203"/>
    </source>
</evidence>
<proteinExistence type="inferred from homology"/>
<dbReference type="PANTHER" id="PTHR22932:SF1">
    <property type="entry name" value="CO-CHAPERONE PROTEIN DAF-41"/>
    <property type="match status" value="1"/>
</dbReference>
<dbReference type="InterPro" id="IPR008978">
    <property type="entry name" value="HSP20-like_chaperone"/>
</dbReference>
<feature type="non-terminal residue" evidence="4">
    <location>
        <position position="133"/>
    </location>
</feature>
<feature type="domain" description="CS" evidence="3">
    <location>
        <begin position="1"/>
        <end position="89"/>
    </location>
</feature>
<dbReference type="Gene3D" id="2.60.40.790">
    <property type="match status" value="1"/>
</dbReference>
<dbReference type="GO" id="GO:0051879">
    <property type="term" value="F:Hsp90 protein binding"/>
    <property type="evidence" value="ECO:0007669"/>
    <property type="project" value="InterPro"/>
</dbReference>
<dbReference type="EMBL" id="KZ988109">
    <property type="protein sequence ID" value="RKP13098.1"/>
    <property type="molecule type" value="Genomic_DNA"/>
</dbReference>
<feature type="non-terminal residue" evidence="4">
    <location>
        <position position="1"/>
    </location>
</feature>
<dbReference type="GO" id="GO:0005634">
    <property type="term" value="C:nucleus"/>
    <property type="evidence" value="ECO:0007669"/>
    <property type="project" value="TreeGrafter"/>
</dbReference>
<name>A0A4P9Y2J3_9FUNG</name>
<sequence>HPELLWAQRANEIYLTINVSDLAEGYTLTVEPTSIDFKAKDASGKEYAFHLDLYAELNADNTKTQRSARNIFLILDKKTHDEGWWPRLLKDKVKLPFLKTDFARWKDEDESEEEEDPTGGMDPMMMGGGAGGM</sequence>
<dbReference type="PROSITE" id="PS51203">
    <property type="entry name" value="CS"/>
    <property type="match status" value="1"/>
</dbReference>
<dbReference type="PANTHER" id="PTHR22932">
    <property type="entry name" value="TELOMERASE-BINDING PROTEIN P23 HSP90 CO-CHAPERONE"/>
    <property type="match status" value="1"/>
</dbReference>
<evidence type="ECO:0000256" key="2">
    <source>
        <dbReference type="SAM" id="MobiDB-lite"/>
    </source>
</evidence>
<keyword evidence="5" id="KW-1185">Reference proteome</keyword>
<accession>A0A4P9Y2J3</accession>
<dbReference type="Pfam" id="PF04969">
    <property type="entry name" value="CS"/>
    <property type="match status" value="1"/>
</dbReference>
<dbReference type="GO" id="GO:0051087">
    <property type="term" value="F:protein-folding chaperone binding"/>
    <property type="evidence" value="ECO:0007669"/>
    <property type="project" value="TreeGrafter"/>
</dbReference>
<gene>
    <name evidence="4" type="ORF">BJ684DRAFT_352</name>
</gene>
<protein>
    <submittedName>
        <fullName evidence="4">HSP20-like chaperone</fullName>
    </submittedName>
</protein>
<organism evidence="4 5">
    <name type="scientific">Piptocephalis cylindrospora</name>
    <dbReference type="NCBI Taxonomy" id="1907219"/>
    <lineage>
        <taxon>Eukaryota</taxon>
        <taxon>Fungi</taxon>
        <taxon>Fungi incertae sedis</taxon>
        <taxon>Zoopagomycota</taxon>
        <taxon>Zoopagomycotina</taxon>
        <taxon>Zoopagomycetes</taxon>
        <taxon>Zoopagales</taxon>
        <taxon>Piptocephalidaceae</taxon>
        <taxon>Piptocephalis</taxon>
    </lineage>
</organism>
<dbReference type="SUPFAM" id="SSF49764">
    <property type="entry name" value="HSP20-like chaperones"/>
    <property type="match status" value="1"/>
</dbReference>
<reference evidence="5" key="1">
    <citation type="journal article" date="2018" name="Nat. Microbiol.">
        <title>Leveraging single-cell genomics to expand the fungal tree of life.</title>
        <authorList>
            <person name="Ahrendt S.R."/>
            <person name="Quandt C.A."/>
            <person name="Ciobanu D."/>
            <person name="Clum A."/>
            <person name="Salamov A."/>
            <person name="Andreopoulos B."/>
            <person name="Cheng J.F."/>
            <person name="Woyke T."/>
            <person name="Pelin A."/>
            <person name="Henrissat B."/>
            <person name="Reynolds N.K."/>
            <person name="Benny G.L."/>
            <person name="Smith M.E."/>
            <person name="James T.Y."/>
            <person name="Grigoriev I.V."/>
        </authorList>
    </citation>
    <scope>NUCLEOTIDE SEQUENCE [LARGE SCALE GENOMIC DNA]</scope>
</reference>
<evidence type="ECO:0000313" key="5">
    <source>
        <dbReference type="Proteomes" id="UP000267251"/>
    </source>
</evidence>
<feature type="compositionally biased region" description="Acidic residues" evidence="2">
    <location>
        <begin position="108"/>
        <end position="117"/>
    </location>
</feature>
<dbReference type="InterPro" id="IPR007052">
    <property type="entry name" value="CS_dom"/>
</dbReference>
<feature type="region of interest" description="Disordered" evidence="2">
    <location>
        <begin position="106"/>
        <end position="133"/>
    </location>
</feature>
<dbReference type="GO" id="GO:0006457">
    <property type="term" value="P:protein folding"/>
    <property type="evidence" value="ECO:0007669"/>
    <property type="project" value="TreeGrafter"/>
</dbReference>
<evidence type="ECO:0000256" key="1">
    <source>
        <dbReference type="ARBA" id="ARBA00025733"/>
    </source>
</evidence>
<dbReference type="Proteomes" id="UP000267251">
    <property type="component" value="Unassembled WGS sequence"/>
</dbReference>
<comment type="similarity">
    <text evidence="1">Belongs to the p23/wos2 family.</text>
</comment>
<dbReference type="OrthoDB" id="1564555at2759"/>
<dbReference type="GO" id="GO:0005829">
    <property type="term" value="C:cytosol"/>
    <property type="evidence" value="ECO:0007669"/>
    <property type="project" value="TreeGrafter"/>
</dbReference>
<dbReference type="InterPro" id="IPR045250">
    <property type="entry name" value="p23-like"/>
</dbReference>
<dbReference type="GO" id="GO:0051131">
    <property type="term" value="P:chaperone-mediated protein complex assembly"/>
    <property type="evidence" value="ECO:0007669"/>
    <property type="project" value="TreeGrafter"/>
</dbReference>
<dbReference type="CDD" id="cd06465">
    <property type="entry name" value="p23_hB-ind1_like"/>
    <property type="match status" value="1"/>
</dbReference>